<evidence type="ECO:0000256" key="1">
    <source>
        <dbReference type="SAM" id="MobiDB-lite"/>
    </source>
</evidence>
<feature type="compositionally biased region" description="Pro residues" evidence="1">
    <location>
        <begin position="285"/>
        <end position="299"/>
    </location>
</feature>
<feature type="region of interest" description="Disordered" evidence="1">
    <location>
        <begin position="274"/>
        <end position="312"/>
    </location>
</feature>
<gene>
    <name evidence="3" type="primary">tagH</name>
    <name evidence="3" type="ORF">PYV00_18590</name>
</gene>
<dbReference type="SUPFAM" id="SSF49879">
    <property type="entry name" value="SMAD/FHA domain"/>
    <property type="match status" value="1"/>
</dbReference>
<dbReference type="NCBIfam" id="TIGR03354">
    <property type="entry name" value="VI_FHA"/>
    <property type="match status" value="1"/>
</dbReference>
<reference evidence="3 4" key="1">
    <citation type="submission" date="2023-03" db="EMBL/GenBank/DDBJ databases">
        <title>NovoSphingobium album sp. nov. isolated from polycyclic aromatic hydrocarbons- and heavy-metal polluted soil.</title>
        <authorList>
            <person name="Liu Z."/>
            <person name="Wang K."/>
        </authorList>
    </citation>
    <scope>NUCLEOTIDE SEQUENCE [LARGE SCALE GENOMIC DNA]</scope>
    <source>
        <strain evidence="3 4">H3SJ31-1</strain>
    </source>
</reference>
<feature type="compositionally biased region" description="Pro residues" evidence="1">
    <location>
        <begin position="164"/>
        <end position="174"/>
    </location>
</feature>
<dbReference type="Pfam" id="PF00498">
    <property type="entry name" value="FHA"/>
    <property type="match status" value="1"/>
</dbReference>
<feature type="compositionally biased region" description="Low complexity" evidence="1">
    <location>
        <begin position="227"/>
        <end position="250"/>
    </location>
</feature>
<evidence type="ECO:0000259" key="2">
    <source>
        <dbReference type="PROSITE" id="PS50006"/>
    </source>
</evidence>
<comment type="caution">
    <text evidence="3">The sequence shown here is derived from an EMBL/GenBank/DDBJ whole genome shotgun (WGS) entry which is preliminary data.</text>
</comment>
<dbReference type="RefSeq" id="WP_275229794.1">
    <property type="nucleotide sequence ID" value="NZ_JARESE010000062.1"/>
</dbReference>
<dbReference type="PROSITE" id="PS50006">
    <property type="entry name" value="FHA_DOMAIN"/>
    <property type="match status" value="1"/>
</dbReference>
<evidence type="ECO:0000313" key="4">
    <source>
        <dbReference type="Proteomes" id="UP001216253"/>
    </source>
</evidence>
<feature type="region of interest" description="Disordered" evidence="1">
    <location>
        <begin position="112"/>
        <end position="250"/>
    </location>
</feature>
<evidence type="ECO:0000313" key="3">
    <source>
        <dbReference type="EMBL" id="MDE8653709.1"/>
    </source>
</evidence>
<dbReference type="EMBL" id="JARESE010000062">
    <property type="protein sequence ID" value="MDE8653709.1"/>
    <property type="molecule type" value="Genomic_DNA"/>
</dbReference>
<dbReference type="PRINTS" id="PR01217">
    <property type="entry name" value="PRICHEXTENSN"/>
</dbReference>
<protein>
    <submittedName>
        <fullName evidence="3">Type VI secretion system-associated FHA domain protein TagH</fullName>
    </submittedName>
</protein>
<dbReference type="InterPro" id="IPR046883">
    <property type="entry name" value="T6SS_FHA_C"/>
</dbReference>
<proteinExistence type="predicted"/>
<feature type="domain" description="FHA" evidence="2">
    <location>
        <begin position="28"/>
        <end position="78"/>
    </location>
</feature>
<dbReference type="InterPro" id="IPR000253">
    <property type="entry name" value="FHA_dom"/>
</dbReference>
<keyword evidence="4" id="KW-1185">Reference proteome</keyword>
<dbReference type="InterPro" id="IPR017735">
    <property type="entry name" value="T6SS_FHA"/>
</dbReference>
<sequence>MPLTLTIRNATSLANGSPVSLVLDRRGAKIGRAATADWCLPDPSLHISSQHCEIRFNNGQYELVDYSTNGTFLLGQSARLAAPWPINQGDVFVVGHLEIEARLDESAATEANMRNAAPPPPPQWQGWTAAADPGANEALPGGPQPAPQQAGPAPNPSGWDAPPVWLPEPSPPATGPSWAPAAPPPAQAGEHWAPREELPPPSGWGASPAAPMTPPPPAAASPWNVGPAEPASSASPWSSSPSTPAPASASDIWGKFAESNDVDWARGGFSTARAPQATAPTANFIPPPAAGLSPPPAQPDTPRTVPPRENVPAPVEPRQVLAALANAAGLDAGRLQFGETETLSTAGALLRKLVGGMVILLEARSRAKSQMGARGTTLELDGNNPLKFARTPEQALIHLLNPPERGFMGSERAVEDAFKDLQAHQMATLLAMQGALRVTLERFSPNAIRARAEKKGLLAKILPSSCDAALWKAYEKDFGQVSLGSDEAFMDVFAKEFRRAYDEIAARG</sequence>
<name>A0ABT5WUX3_9SPHN</name>
<organism evidence="3 4">
    <name type="scientific">Novosphingobium album</name>
    <name type="common">ex Liu et al. 2023</name>
    <dbReference type="NCBI Taxonomy" id="3031130"/>
    <lineage>
        <taxon>Bacteria</taxon>
        <taxon>Pseudomonadati</taxon>
        <taxon>Pseudomonadota</taxon>
        <taxon>Alphaproteobacteria</taxon>
        <taxon>Sphingomonadales</taxon>
        <taxon>Sphingomonadaceae</taxon>
        <taxon>Novosphingobium</taxon>
    </lineage>
</organism>
<dbReference type="CDD" id="cd00060">
    <property type="entry name" value="FHA"/>
    <property type="match status" value="1"/>
</dbReference>
<dbReference type="Proteomes" id="UP001216253">
    <property type="component" value="Unassembled WGS sequence"/>
</dbReference>
<accession>A0ABT5WUX3</accession>
<dbReference type="Gene3D" id="2.60.200.20">
    <property type="match status" value="1"/>
</dbReference>
<dbReference type="SMART" id="SM00240">
    <property type="entry name" value="FHA"/>
    <property type="match status" value="1"/>
</dbReference>
<dbReference type="InterPro" id="IPR008984">
    <property type="entry name" value="SMAD_FHA_dom_sf"/>
</dbReference>
<dbReference type="Pfam" id="PF20232">
    <property type="entry name" value="T6SS_FHA_C"/>
    <property type="match status" value="1"/>
</dbReference>